<dbReference type="InterPro" id="IPR012340">
    <property type="entry name" value="NA-bd_OB-fold"/>
</dbReference>
<evidence type="ECO:0000256" key="13">
    <source>
        <dbReference type="ARBA" id="ARBA00023242"/>
    </source>
</evidence>
<evidence type="ECO:0000256" key="8">
    <source>
        <dbReference type="ARBA" id="ARBA00022763"/>
    </source>
</evidence>
<dbReference type="GO" id="GO:0005958">
    <property type="term" value="C:DNA-dependent protein kinase-DNA ligase 4 complex"/>
    <property type="evidence" value="ECO:0007669"/>
    <property type="project" value="TreeGrafter"/>
</dbReference>
<dbReference type="GO" id="GO:0003910">
    <property type="term" value="F:DNA ligase (ATP) activity"/>
    <property type="evidence" value="ECO:0007669"/>
    <property type="project" value="InterPro"/>
</dbReference>
<keyword evidence="18" id="KW-1185">Reference proteome</keyword>
<dbReference type="InterPro" id="IPR044125">
    <property type="entry name" value="Adenylation_DNA_ligase_IV"/>
</dbReference>
<dbReference type="GO" id="GO:0006310">
    <property type="term" value="P:DNA recombination"/>
    <property type="evidence" value="ECO:0007669"/>
    <property type="project" value="UniProtKB-KW"/>
</dbReference>
<dbReference type="Pfam" id="PF00533">
    <property type="entry name" value="BRCT"/>
    <property type="match status" value="1"/>
</dbReference>
<dbReference type="InterPro" id="IPR036420">
    <property type="entry name" value="BRCT_dom_sf"/>
</dbReference>
<sequence length="922" mass="106265">MVQAKNAEEAAKLFKFSTFCDLLDRIRRISKLAGSSKCFKQRAIKHLLTQWKNLFSSDVVPNYFPLLRLVANRYDTRKYHFKIKRLIQKICKALILPDATRNYLLELSEKSTSTAKVIEKLVKEISSRNTDTDTEFTLYELNESLEKVTDTELSETEIRLILKKCGSENEIFWILQILLRSVEECLAVSPAVIINCVHPHANQLRLSGTSLERICELTAENKLRDESSLLFRPFEPMLLSRVKSSSNECFVNVYDKRTKLVYYFQLVKYCGSPFYMQLKFDGEHFLLHRKSDGEYKFFSRNQIDHTDKVGPLMNEKLNQYFAPFVKDCIFDGELLLWDVFENKFVGKGRHASDGRVYDVKSLRDEGACIPCFAVFDLVYLNGRVLFDIPLSERLELLRTVLKKQESSVIFVGEFRVVSSREEFATFFKEAMLAHEEGVVVKRMDSLYKIGTRMMSNGCFKVKPFHLGNETLDVAVVGVDRAGDGHIQSYTVAVLREGKYSIIGKVGAGLDYNCKEQLRRYLTKDFGFLKGESALDWIHSDYCHNDLPTDFVHKKNLQVLEVIIKIAVELCFFLSSYERYANCLLLQIKAKGVVNNRLYSPVIKFHRLDKPVKDIDTYETFQEFDETLRNQSIAEAESHAPSERKRAAVVPEVMEDYRLSKRIKVENLGTDFEGLQFCVLRGSANISIQELRDIVVSFGGKCFANPTKNTQYVITGEPNHLKTKSVIKSNTCNVIHAQWLIDCKTAAAVLPLRKEYILNVVNSDLINKFGYDSWKEETADQIDSYEEKVTVGLSVVKKDIEPTKGSNTKKWSEEWIQFMLKKSVEPFKAINGDGFESLYGRLLGGDRYHFFDQKRFFMHVTLKEVIRKYMELLILIHGGTLVTVMSDSDFICVQKKNTDIANEEVRYNQHVVDVEWLQKEVNL</sequence>
<evidence type="ECO:0000256" key="12">
    <source>
        <dbReference type="ARBA" id="ARBA00023204"/>
    </source>
</evidence>
<evidence type="ECO:0000259" key="17">
    <source>
        <dbReference type="PROSITE" id="PS50172"/>
    </source>
</evidence>
<dbReference type="Pfam" id="PF01068">
    <property type="entry name" value="DNA_ligase_A_M"/>
    <property type="match status" value="1"/>
</dbReference>
<dbReference type="Proteomes" id="UP000046393">
    <property type="component" value="Unplaced"/>
</dbReference>
<dbReference type="AlphaFoldDB" id="A0A0N5AY72"/>
<keyword evidence="4" id="KW-0436">Ligase</keyword>
<dbReference type="Gene3D" id="1.10.3260.10">
    <property type="entry name" value="DNA ligase, ATP-dependent, N-terminal domain"/>
    <property type="match status" value="1"/>
</dbReference>
<reference evidence="19" key="1">
    <citation type="submission" date="2017-02" db="UniProtKB">
        <authorList>
            <consortium name="WormBaseParasite"/>
        </authorList>
    </citation>
    <scope>IDENTIFICATION</scope>
</reference>
<dbReference type="PANTHER" id="PTHR45997:SF1">
    <property type="entry name" value="DNA LIGASE 4"/>
    <property type="match status" value="1"/>
</dbReference>
<dbReference type="InterPro" id="IPR036599">
    <property type="entry name" value="DNA_ligase_N_sf"/>
</dbReference>
<evidence type="ECO:0000256" key="9">
    <source>
        <dbReference type="ARBA" id="ARBA00022840"/>
    </source>
</evidence>
<dbReference type="Gene3D" id="2.40.50.140">
    <property type="entry name" value="Nucleic acid-binding proteins"/>
    <property type="match status" value="1"/>
</dbReference>
<evidence type="ECO:0000256" key="15">
    <source>
        <dbReference type="ARBA" id="ARBA00031942"/>
    </source>
</evidence>
<evidence type="ECO:0000256" key="5">
    <source>
        <dbReference type="ARBA" id="ARBA00022723"/>
    </source>
</evidence>
<evidence type="ECO:0000256" key="4">
    <source>
        <dbReference type="ARBA" id="ARBA00022598"/>
    </source>
</evidence>
<keyword evidence="12" id="KW-0234">DNA repair</keyword>
<dbReference type="Gene3D" id="3.40.50.10190">
    <property type="entry name" value="BRCT domain"/>
    <property type="match status" value="1"/>
</dbReference>
<dbReference type="InterPro" id="IPR012310">
    <property type="entry name" value="DNA_ligase_ATP-dep_cent"/>
</dbReference>
<name>A0A0N5AY72_9BILA</name>
<evidence type="ECO:0000256" key="11">
    <source>
        <dbReference type="ARBA" id="ARBA00023172"/>
    </source>
</evidence>
<feature type="domain" description="BRCT" evidence="17">
    <location>
        <begin position="666"/>
        <end position="756"/>
    </location>
</feature>
<dbReference type="CDD" id="cd07903">
    <property type="entry name" value="Adenylation_DNA_ligase_IV"/>
    <property type="match status" value="1"/>
</dbReference>
<evidence type="ECO:0000259" key="16">
    <source>
        <dbReference type="PROSITE" id="PS50160"/>
    </source>
</evidence>
<evidence type="ECO:0000313" key="19">
    <source>
        <dbReference type="WBParaSite" id="SMUV_0000990901-mRNA-1"/>
    </source>
</evidence>
<keyword evidence="7" id="KW-0547">Nucleotide-binding</keyword>
<comment type="cofactor">
    <cofactor evidence="1">
        <name>Mg(2+)</name>
        <dbReference type="ChEBI" id="CHEBI:18420"/>
    </cofactor>
</comment>
<evidence type="ECO:0000256" key="2">
    <source>
        <dbReference type="ARBA" id="ARBA00004123"/>
    </source>
</evidence>
<dbReference type="GO" id="GO:0003677">
    <property type="term" value="F:DNA binding"/>
    <property type="evidence" value="ECO:0007669"/>
    <property type="project" value="InterPro"/>
</dbReference>
<keyword evidence="13" id="KW-0539">Nucleus</keyword>
<dbReference type="WBParaSite" id="SMUV_0000990901-mRNA-1">
    <property type="protein sequence ID" value="SMUV_0000990901-mRNA-1"/>
    <property type="gene ID" value="SMUV_0000990901"/>
</dbReference>
<comment type="subcellular location">
    <subcellularLocation>
        <location evidence="2">Nucleus</location>
    </subcellularLocation>
</comment>
<dbReference type="InterPro" id="IPR029710">
    <property type="entry name" value="LIG4"/>
</dbReference>
<dbReference type="InterPro" id="IPR001357">
    <property type="entry name" value="BRCT_dom"/>
</dbReference>
<organism evidence="18 19">
    <name type="scientific">Syphacia muris</name>
    <dbReference type="NCBI Taxonomy" id="451379"/>
    <lineage>
        <taxon>Eukaryota</taxon>
        <taxon>Metazoa</taxon>
        <taxon>Ecdysozoa</taxon>
        <taxon>Nematoda</taxon>
        <taxon>Chromadorea</taxon>
        <taxon>Rhabditida</taxon>
        <taxon>Spirurina</taxon>
        <taxon>Oxyuridomorpha</taxon>
        <taxon>Oxyuroidea</taxon>
        <taxon>Oxyuridae</taxon>
        <taxon>Syphacia</taxon>
    </lineage>
</organism>
<keyword evidence="9" id="KW-0067">ATP-binding</keyword>
<dbReference type="STRING" id="451379.A0A0N5AY72"/>
<dbReference type="GO" id="GO:0006297">
    <property type="term" value="P:nucleotide-excision repair, DNA gap filling"/>
    <property type="evidence" value="ECO:0007669"/>
    <property type="project" value="TreeGrafter"/>
</dbReference>
<keyword evidence="8" id="KW-0227">DNA damage</keyword>
<dbReference type="GO" id="GO:0005524">
    <property type="term" value="F:ATP binding"/>
    <property type="evidence" value="ECO:0007669"/>
    <property type="project" value="UniProtKB-KW"/>
</dbReference>
<keyword evidence="5" id="KW-0479">Metal-binding</keyword>
<dbReference type="GO" id="GO:0032807">
    <property type="term" value="C:DNA ligase IV complex"/>
    <property type="evidence" value="ECO:0007669"/>
    <property type="project" value="TreeGrafter"/>
</dbReference>
<feature type="domain" description="ATP-dependent DNA ligase family profile" evidence="16">
    <location>
        <begin position="371"/>
        <end position="484"/>
    </location>
</feature>
<evidence type="ECO:0000256" key="6">
    <source>
        <dbReference type="ARBA" id="ARBA00022737"/>
    </source>
</evidence>
<dbReference type="Gene3D" id="3.30.470.30">
    <property type="entry name" value="DNA ligase/mRNA capping enzyme"/>
    <property type="match status" value="1"/>
</dbReference>
<dbReference type="Pfam" id="PF04675">
    <property type="entry name" value="DNA_ligase_A_N"/>
    <property type="match status" value="1"/>
</dbReference>
<evidence type="ECO:0000313" key="18">
    <source>
        <dbReference type="Proteomes" id="UP000046393"/>
    </source>
</evidence>
<dbReference type="GO" id="GO:0046872">
    <property type="term" value="F:metal ion binding"/>
    <property type="evidence" value="ECO:0007669"/>
    <property type="project" value="UniProtKB-KW"/>
</dbReference>
<dbReference type="InterPro" id="IPR012308">
    <property type="entry name" value="DNA_ligase_ATP-dep_N"/>
</dbReference>
<evidence type="ECO:0000256" key="7">
    <source>
        <dbReference type="ARBA" id="ARBA00022741"/>
    </source>
</evidence>
<dbReference type="PANTHER" id="PTHR45997">
    <property type="entry name" value="DNA LIGASE 4"/>
    <property type="match status" value="1"/>
</dbReference>
<keyword evidence="10" id="KW-0460">Magnesium</keyword>
<evidence type="ECO:0000256" key="3">
    <source>
        <dbReference type="ARBA" id="ARBA00007572"/>
    </source>
</evidence>
<dbReference type="SUPFAM" id="SSF52113">
    <property type="entry name" value="BRCT domain"/>
    <property type="match status" value="2"/>
</dbReference>
<keyword evidence="6" id="KW-0677">Repeat</keyword>
<dbReference type="GO" id="GO:0006303">
    <property type="term" value="P:double-strand break repair via nonhomologous end joining"/>
    <property type="evidence" value="ECO:0007669"/>
    <property type="project" value="TreeGrafter"/>
</dbReference>
<protein>
    <recommendedName>
        <fullName evidence="15">DNA ligase IV</fullName>
    </recommendedName>
    <alternativeName>
        <fullName evidence="14">Polydeoxyribonucleotide synthase [ATP] 4</fullName>
    </alternativeName>
</protein>
<keyword evidence="11" id="KW-0233">DNA recombination</keyword>
<evidence type="ECO:0000256" key="10">
    <source>
        <dbReference type="ARBA" id="ARBA00022842"/>
    </source>
</evidence>
<evidence type="ECO:0000256" key="14">
    <source>
        <dbReference type="ARBA" id="ARBA00030676"/>
    </source>
</evidence>
<dbReference type="SMART" id="SM00292">
    <property type="entry name" value="BRCT"/>
    <property type="match status" value="2"/>
</dbReference>
<evidence type="ECO:0000256" key="1">
    <source>
        <dbReference type="ARBA" id="ARBA00001946"/>
    </source>
</evidence>
<dbReference type="PROSITE" id="PS50160">
    <property type="entry name" value="DNA_LIGASE_A3"/>
    <property type="match status" value="1"/>
</dbReference>
<dbReference type="SUPFAM" id="SSF56091">
    <property type="entry name" value="DNA ligase/mRNA capping enzyme, catalytic domain"/>
    <property type="match status" value="1"/>
</dbReference>
<accession>A0A0N5AY72</accession>
<proteinExistence type="inferred from homology"/>
<comment type="similarity">
    <text evidence="3">Belongs to the ATP-dependent DNA ligase family.</text>
</comment>
<dbReference type="PROSITE" id="PS50172">
    <property type="entry name" value="BRCT"/>
    <property type="match status" value="1"/>
</dbReference>